<organism evidence="1 2">
    <name type="scientific">Solanum tuberosum</name>
    <name type="common">Potato</name>
    <dbReference type="NCBI Taxonomy" id="4113"/>
    <lineage>
        <taxon>Eukaryota</taxon>
        <taxon>Viridiplantae</taxon>
        <taxon>Streptophyta</taxon>
        <taxon>Embryophyta</taxon>
        <taxon>Tracheophyta</taxon>
        <taxon>Spermatophyta</taxon>
        <taxon>Magnoliopsida</taxon>
        <taxon>eudicotyledons</taxon>
        <taxon>Gunneridae</taxon>
        <taxon>Pentapetalae</taxon>
        <taxon>asterids</taxon>
        <taxon>lamiids</taxon>
        <taxon>Solanales</taxon>
        <taxon>Solanaceae</taxon>
        <taxon>Solanoideae</taxon>
        <taxon>Solaneae</taxon>
        <taxon>Solanum</taxon>
    </lineage>
</organism>
<reference evidence="1 2" key="1">
    <citation type="journal article" date="2021" name="bioRxiv">
        <title>Chromosome-scale and haplotype-resolved genome assembly of a tetraploid potato cultivar.</title>
        <authorList>
            <person name="Sun H."/>
            <person name="Jiao W.-B."/>
            <person name="Krause K."/>
            <person name="Campoy J.A."/>
            <person name="Goel M."/>
            <person name="Folz-Donahue K."/>
            <person name="Kukat C."/>
            <person name="Huettel B."/>
            <person name="Schneeberger K."/>
        </authorList>
    </citation>
    <scope>NUCLEOTIDE SEQUENCE [LARGE SCALE GENOMIC DNA]</scope>
    <source>
        <strain evidence="1">SolTubOtavaFocal</strain>
        <tissue evidence="1">Leaves</tissue>
    </source>
</reference>
<sequence>MTLVRKGKIIIDDGEIAETNHASVKLDYDSISEVLCPVESPKIEEDVIILQFGSFEPVEVSALKKTTNTSKVDDFSNKKNNDTWILVARKRQKHQGTSKLRLSKVDTKSSTNQLQQCECIKSNTKSKYINASSQKVRRTITLMEFFLEMLLDARA</sequence>
<dbReference type="EMBL" id="JAIVGD010000001">
    <property type="protein sequence ID" value="KAH0780950.1"/>
    <property type="molecule type" value="Genomic_DNA"/>
</dbReference>
<evidence type="ECO:0000313" key="2">
    <source>
        <dbReference type="Proteomes" id="UP000826656"/>
    </source>
</evidence>
<dbReference type="Proteomes" id="UP000826656">
    <property type="component" value="Unassembled WGS sequence"/>
</dbReference>
<name>A0ABQ7WK63_SOLTU</name>
<accession>A0ABQ7WK63</accession>
<keyword evidence="2" id="KW-1185">Reference proteome</keyword>
<proteinExistence type="predicted"/>
<evidence type="ECO:0000313" key="1">
    <source>
        <dbReference type="EMBL" id="KAH0780950.1"/>
    </source>
</evidence>
<comment type="caution">
    <text evidence="1">The sequence shown here is derived from an EMBL/GenBank/DDBJ whole genome shotgun (WGS) entry which is preliminary data.</text>
</comment>
<protein>
    <submittedName>
        <fullName evidence="1">Uncharacterized protein</fullName>
    </submittedName>
</protein>
<gene>
    <name evidence="1" type="ORF">KY290_000548</name>
</gene>